<feature type="binding site" evidence="7">
    <location>
        <position position="175"/>
    </location>
    <ligand>
        <name>substrate</name>
    </ligand>
</feature>
<dbReference type="EMBL" id="CAJHOE010000004">
    <property type="protein sequence ID" value="CAD7288690.1"/>
    <property type="molecule type" value="Genomic_DNA"/>
</dbReference>
<evidence type="ECO:0000256" key="5">
    <source>
        <dbReference type="ARBA" id="ARBA00023315"/>
    </source>
</evidence>
<keyword evidence="4 7" id="KW-0408">Iron</keyword>
<evidence type="ECO:0000256" key="4">
    <source>
        <dbReference type="ARBA" id="ARBA00023004"/>
    </source>
</evidence>
<accession>A0ABN7K994</accession>
<gene>
    <name evidence="7 9" type="primary">tsaD</name>
    <name evidence="9" type="ORF">LMG8286_01458</name>
</gene>
<feature type="binding site" evidence="7">
    <location>
        <position position="297"/>
    </location>
    <ligand>
        <name>Fe cation</name>
        <dbReference type="ChEBI" id="CHEBI:24875"/>
    </ligand>
</feature>
<dbReference type="GO" id="GO:0061711">
    <property type="term" value="F:tRNA N(6)-L-threonylcarbamoyladenine synthase activity"/>
    <property type="evidence" value="ECO:0007669"/>
    <property type="project" value="UniProtKB-EC"/>
</dbReference>
<dbReference type="Pfam" id="PF00814">
    <property type="entry name" value="TsaD"/>
    <property type="match status" value="1"/>
</dbReference>
<dbReference type="HAMAP" id="MF_01445">
    <property type="entry name" value="TsaD"/>
    <property type="match status" value="1"/>
</dbReference>
<comment type="caution">
    <text evidence="7">Lacks conserved residue(s) required for the propagation of feature annotation.</text>
</comment>
<comment type="cofactor">
    <cofactor evidence="7">
        <name>Fe(2+)</name>
        <dbReference type="ChEBI" id="CHEBI:29033"/>
    </cofactor>
    <text evidence="7">Binds 1 Fe(2+) ion per subunit.</text>
</comment>
<feature type="binding site" evidence="7">
    <location>
        <position position="269"/>
    </location>
    <ligand>
        <name>substrate</name>
    </ligand>
</feature>
<sequence>MILGIESSCDDSSVALINSKNLELIYHKKISQELEHSVYGGVVPELAARLHTQALPALLNDIKPYFKQIKAIAVTNEPGLSVSLISGVSMAKSLSIALDVPLIAVNHLVGHIYSLFLNSEISIPIGILLVSGGHTLVLNIDKDGCIEILAQTSDDSFGESFDKVAKMMGLGYPGGAIISHLAQSASDKEKFKFSIPLRGDKRLEYSFSGLKNAARLAIEAQGENLQANKANIAYAFEQTACAHIMDKLKLIFKEQNFKHFGVVGGASANPILRRNISELCKDFDCKLTLAPLEFCSDNALMIARAGREKFLRKETLNHKELDISPKSRNLKL</sequence>
<dbReference type="Gene3D" id="3.30.420.40">
    <property type="match status" value="2"/>
</dbReference>
<protein>
    <recommendedName>
        <fullName evidence="7">tRNA N6-adenosine threonylcarbamoyltransferase</fullName>
        <ecNumber evidence="7">2.3.1.234</ecNumber>
    </recommendedName>
    <alternativeName>
        <fullName evidence="7">N6-L-threonylcarbamoyladenine synthase</fullName>
        <shortName evidence="7">t(6)A synthase</shortName>
    </alternativeName>
    <alternativeName>
        <fullName evidence="7">t(6)A37 threonylcarbamoyladenosine biosynthesis protein TsaD</fullName>
    </alternativeName>
    <alternativeName>
        <fullName evidence="7">tRNA threonylcarbamoyladenosine biosynthesis protein TsaD</fullName>
    </alternativeName>
</protein>
<keyword evidence="2 7" id="KW-0819">tRNA processing</keyword>
<evidence type="ECO:0000256" key="7">
    <source>
        <dbReference type="HAMAP-Rule" id="MF_01445"/>
    </source>
</evidence>
<evidence type="ECO:0000313" key="10">
    <source>
        <dbReference type="Proteomes" id="UP000789359"/>
    </source>
</evidence>
<dbReference type="InterPro" id="IPR043129">
    <property type="entry name" value="ATPase_NBD"/>
</dbReference>
<dbReference type="PANTHER" id="PTHR11735:SF6">
    <property type="entry name" value="TRNA N6-ADENOSINE THREONYLCARBAMOYLTRANSFERASE, MITOCHONDRIAL"/>
    <property type="match status" value="1"/>
</dbReference>
<dbReference type="InterPro" id="IPR017861">
    <property type="entry name" value="KAE1/TsaD"/>
</dbReference>
<comment type="catalytic activity">
    <reaction evidence="6 7">
        <text>L-threonylcarbamoyladenylate + adenosine(37) in tRNA = N(6)-L-threonylcarbamoyladenosine(37) in tRNA + AMP + H(+)</text>
        <dbReference type="Rhea" id="RHEA:37059"/>
        <dbReference type="Rhea" id="RHEA-COMP:10162"/>
        <dbReference type="Rhea" id="RHEA-COMP:10163"/>
        <dbReference type="ChEBI" id="CHEBI:15378"/>
        <dbReference type="ChEBI" id="CHEBI:73682"/>
        <dbReference type="ChEBI" id="CHEBI:74411"/>
        <dbReference type="ChEBI" id="CHEBI:74418"/>
        <dbReference type="ChEBI" id="CHEBI:456215"/>
        <dbReference type="EC" id="2.3.1.234"/>
    </reaction>
</comment>
<dbReference type="NCBIfam" id="TIGR03723">
    <property type="entry name" value="T6A_TsaD_YgjD"/>
    <property type="match status" value="1"/>
</dbReference>
<dbReference type="NCBIfam" id="TIGR00329">
    <property type="entry name" value="gcp_kae1"/>
    <property type="match status" value="1"/>
</dbReference>
<keyword evidence="3 7" id="KW-0479">Metal-binding</keyword>
<reference evidence="9 10" key="1">
    <citation type="submission" date="2020-11" db="EMBL/GenBank/DDBJ databases">
        <authorList>
            <person name="Peeters C."/>
        </authorList>
    </citation>
    <scope>NUCLEOTIDE SEQUENCE [LARGE SCALE GENOMIC DNA]</scope>
    <source>
        <strain evidence="9 10">LMG 8286</strain>
    </source>
</reference>
<comment type="function">
    <text evidence="7">Required for the formation of a threonylcarbamoyl group on adenosine at position 37 (t(6)A37) in tRNAs that read codons beginning with adenine. Is involved in the transfer of the threonylcarbamoyl moiety of threonylcarbamoyl-AMP (TC-AMP) to the N6 group of A37, together with TsaE and TsaB. TsaD likely plays a direct catalytic role in this reaction.</text>
</comment>
<dbReference type="RefSeq" id="WP_230057202.1">
    <property type="nucleotide sequence ID" value="NZ_CAJHOE010000004.1"/>
</dbReference>
<keyword evidence="7" id="KW-0963">Cytoplasm</keyword>
<dbReference type="Proteomes" id="UP000789359">
    <property type="component" value="Unassembled WGS sequence"/>
</dbReference>
<dbReference type="PRINTS" id="PR00789">
    <property type="entry name" value="OSIALOPTASE"/>
</dbReference>
<evidence type="ECO:0000256" key="1">
    <source>
        <dbReference type="ARBA" id="ARBA00022679"/>
    </source>
</evidence>
<feature type="binding site" evidence="7">
    <location>
        <position position="107"/>
    </location>
    <ligand>
        <name>Fe cation</name>
        <dbReference type="ChEBI" id="CHEBI:24875"/>
    </ligand>
</feature>
<keyword evidence="5 7" id="KW-0012">Acyltransferase</keyword>
<feature type="binding site" evidence="7">
    <location>
        <position position="162"/>
    </location>
    <ligand>
        <name>substrate</name>
    </ligand>
</feature>
<dbReference type="PROSITE" id="PS01016">
    <property type="entry name" value="GLYCOPROTEASE"/>
    <property type="match status" value="1"/>
</dbReference>
<evidence type="ECO:0000313" key="9">
    <source>
        <dbReference type="EMBL" id="CAD7288690.1"/>
    </source>
</evidence>
<feature type="binding site" evidence="7">
    <location>
        <begin position="129"/>
        <end position="133"/>
    </location>
    <ligand>
        <name>substrate</name>
    </ligand>
</feature>
<dbReference type="SUPFAM" id="SSF53067">
    <property type="entry name" value="Actin-like ATPase domain"/>
    <property type="match status" value="1"/>
</dbReference>
<keyword evidence="10" id="KW-1185">Reference proteome</keyword>
<dbReference type="InterPro" id="IPR017860">
    <property type="entry name" value="Peptidase_M22_CS"/>
</dbReference>
<dbReference type="InterPro" id="IPR000905">
    <property type="entry name" value="Gcp-like_dom"/>
</dbReference>
<evidence type="ECO:0000256" key="3">
    <source>
        <dbReference type="ARBA" id="ARBA00022723"/>
    </source>
</evidence>
<comment type="similarity">
    <text evidence="7">Belongs to the KAE1 / TsaD family.</text>
</comment>
<dbReference type="InterPro" id="IPR022450">
    <property type="entry name" value="TsaD"/>
</dbReference>
<dbReference type="PANTHER" id="PTHR11735">
    <property type="entry name" value="TRNA N6-ADENOSINE THREONYLCARBAMOYLTRANSFERASE"/>
    <property type="match status" value="1"/>
</dbReference>
<keyword evidence="1 7" id="KW-0808">Transferase</keyword>
<feature type="binding site" evidence="7">
    <location>
        <position position="111"/>
    </location>
    <ligand>
        <name>Fe cation</name>
        <dbReference type="ChEBI" id="CHEBI:24875"/>
    </ligand>
</feature>
<evidence type="ECO:0000256" key="6">
    <source>
        <dbReference type="ARBA" id="ARBA00048117"/>
    </source>
</evidence>
<comment type="subcellular location">
    <subcellularLocation>
        <location evidence="7">Cytoplasm</location>
    </subcellularLocation>
</comment>
<evidence type="ECO:0000259" key="8">
    <source>
        <dbReference type="Pfam" id="PF00814"/>
    </source>
</evidence>
<evidence type="ECO:0000256" key="2">
    <source>
        <dbReference type="ARBA" id="ARBA00022694"/>
    </source>
</evidence>
<organism evidence="9 10">
    <name type="scientific">Campylobacter suis</name>
    <dbReference type="NCBI Taxonomy" id="2790657"/>
    <lineage>
        <taxon>Bacteria</taxon>
        <taxon>Pseudomonadati</taxon>
        <taxon>Campylobacterota</taxon>
        <taxon>Epsilonproteobacteria</taxon>
        <taxon>Campylobacterales</taxon>
        <taxon>Campylobacteraceae</taxon>
        <taxon>Campylobacter</taxon>
    </lineage>
</organism>
<dbReference type="EC" id="2.3.1.234" evidence="7"/>
<proteinExistence type="inferred from homology"/>
<name>A0ABN7K994_9BACT</name>
<feature type="domain" description="Gcp-like" evidence="8">
    <location>
        <begin position="25"/>
        <end position="303"/>
    </location>
</feature>
<comment type="caution">
    <text evidence="9">The sequence shown here is derived from an EMBL/GenBank/DDBJ whole genome shotgun (WGS) entry which is preliminary data.</text>
</comment>